<dbReference type="OMA" id="WGMELES"/>
<feature type="region of interest" description="Disordered" evidence="1">
    <location>
        <begin position="151"/>
        <end position="173"/>
    </location>
</feature>
<evidence type="ECO:0000313" key="2">
    <source>
        <dbReference type="Ensembl" id="ENSSSUP00005033460.1"/>
    </source>
</evidence>
<reference evidence="2 3" key="1">
    <citation type="submission" date="2019-05" db="EMBL/GenBank/DDBJ databases">
        <title>A Chromosome-scale Meerkat (S. suricatta) Genome Assembly.</title>
        <authorList>
            <person name="Dudchenko O."/>
            <person name="Lieberman Aiden E."/>
            <person name="Tung J."/>
            <person name="Barreiro L.B."/>
            <person name="Clutton-Brock T.H."/>
        </authorList>
    </citation>
    <scope>NUCLEOTIDE SEQUENCE [LARGE SCALE GENOMIC DNA]</scope>
</reference>
<dbReference type="PRINTS" id="PR02102">
    <property type="entry name" value="PROTEININCA1"/>
</dbReference>
<dbReference type="InterPro" id="IPR026238">
    <property type="entry name" value="INCA1"/>
</dbReference>
<dbReference type="PANTHER" id="PTHR37341">
    <property type="entry name" value="PROTEIN INCA1"/>
    <property type="match status" value="1"/>
</dbReference>
<gene>
    <name evidence="2" type="primary">INCA1</name>
</gene>
<evidence type="ECO:0000313" key="3">
    <source>
        <dbReference type="Proteomes" id="UP000472268"/>
    </source>
</evidence>
<accession>A0A673VJ76</accession>
<evidence type="ECO:0000256" key="1">
    <source>
        <dbReference type="SAM" id="MobiDB-lite"/>
    </source>
</evidence>
<sequence>MRRLSPAAQPCLSSQGEDDGDNLIPFAKCSRVVSRPTPTRLPPQSLTLVPQRYGDIFWESLSQRRSPTWTEEQNIPSMLRAIGCSQPGLYPLEGLPAPEVLCRRKRRRPHLAGMQKGPSGVPAQVRAVTYHLEDLRRRQRIINELKKAQWSDPGATSEPLAHASAGCGVPSATDYPGLEEARAAYPQEEGRPVTTGRTQLLWSPWSPLGQRGLGSPDDWALWPPTALSQQTGTAATPPGARRCNLRNFPSCLPALGTRC</sequence>
<keyword evidence="3" id="KW-1185">Reference proteome</keyword>
<protein>
    <submittedName>
        <fullName evidence="2">Inhibitor of CDK, cyclin A1 interacting protein 1</fullName>
    </submittedName>
</protein>
<reference evidence="2" key="2">
    <citation type="submission" date="2025-08" db="UniProtKB">
        <authorList>
            <consortium name="Ensembl"/>
        </authorList>
    </citation>
    <scope>IDENTIFICATION</scope>
</reference>
<dbReference type="PANTHER" id="PTHR37341:SF1">
    <property type="entry name" value="PROTEIN INCA1"/>
    <property type="match status" value="1"/>
</dbReference>
<dbReference type="Proteomes" id="UP000472268">
    <property type="component" value="Chromosome 17"/>
</dbReference>
<name>A0A673VJ76_SURSU</name>
<dbReference type="GO" id="GO:0005737">
    <property type="term" value="C:cytoplasm"/>
    <property type="evidence" value="ECO:0007669"/>
    <property type="project" value="TreeGrafter"/>
</dbReference>
<organism evidence="2 3">
    <name type="scientific">Suricata suricatta</name>
    <name type="common">Meerkat</name>
    <dbReference type="NCBI Taxonomy" id="37032"/>
    <lineage>
        <taxon>Eukaryota</taxon>
        <taxon>Metazoa</taxon>
        <taxon>Chordata</taxon>
        <taxon>Craniata</taxon>
        <taxon>Vertebrata</taxon>
        <taxon>Euteleostomi</taxon>
        <taxon>Mammalia</taxon>
        <taxon>Eutheria</taxon>
        <taxon>Laurasiatheria</taxon>
        <taxon>Carnivora</taxon>
        <taxon>Feliformia</taxon>
        <taxon>Herpestidae</taxon>
        <taxon>Suricata</taxon>
    </lineage>
</organism>
<dbReference type="GO" id="GO:0004861">
    <property type="term" value="F:cyclin-dependent protein serine/threonine kinase inhibitor activity"/>
    <property type="evidence" value="ECO:0007669"/>
    <property type="project" value="TreeGrafter"/>
</dbReference>
<reference evidence="2" key="3">
    <citation type="submission" date="2025-09" db="UniProtKB">
        <authorList>
            <consortium name="Ensembl"/>
        </authorList>
    </citation>
    <scope>IDENTIFICATION</scope>
</reference>
<dbReference type="GO" id="GO:0008285">
    <property type="term" value="P:negative regulation of cell population proliferation"/>
    <property type="evidence" value="ECO:0007669"/>
    <property type="project" value="TreeGrafter"/>
</dbReference>
<proteinExistence type="predicted"/>
<dbReference type="AlphaFoldDB" id="A0A673VJ76"/>
<dbReference type="Pfam" id="PF15142">
    <property type="entry name" value="INCA1"/>
    <property type="match status" value="1"/>
</dbReference>
<dbReference type="GO" id="GO:0030332">
    <property type="term" value="F:cyclin binding"/>
    <property type="evidence" value="ECO:0007669"/>
    <property type="project" value="TreeGrafter"/>
</dbReference>
<dbReference type="Ensembl" id="ENSSSUT00005038154.1">
    <property type="protein sequence ID" value="ENSSSUP00005033460.1"/>
    <property type="gene ID" value="ENSSSUG00005021520.1"/>
</dbReference>